<dbReference type="PROSITE" id="PS50949">
    <property type="entry name" value="HTH_GNTR"/>
    <property type="match status" value="1"/>
</dbReference>
<protein>
    <submittedName>
        <fullName evidence="5">GntR family transcriptional regulator</fullName>
    </submittedName>
</protein>
<dbReference type="SMART" id="SM00866">
    <property type="entry name" value="UTRA"/>
    <property type="match status" value="1"/>
</dbReference>
<name>A0ABV5M148_9ACTN</name>
<evidence type="ECO:0000313" key="5">
    <source>
        <dbReference type="EMBL" id="MFB9442586.1"/>
    </source>
</evidence>
<dbReference type="SUPFAM" id="SSF46785">
    <property type="entry name" value="Winged helix' DNA-binding domain"/>
    <property type="match status" value="1"/>
</dbReference>
<dbReference type="InterPro" id="IPR036388">
    <property type="entry name" value="WH-like_DNA-bd_sf"/>
</dbReference>
<dbReference type="RefSeq" id="WP_223100830.1">
    <property type="nucleotide sequence ID" value="NZ_CP061913.1"/>
</dbReference>
<dbReference type="InterPro" id="IPR011663">
    <property type="entry name" value="UTRA"/>
</dbReference>
<dbReference type="PANTHER" id="PTHR44846:SF17">
    <property type="entry name" value="GNTR-FAMILY TRANSCRIPTIONAL REGULATOR"/>
    <property type="match status" value="1"/>
</dbReference>
<reference evidence="5 6" key="1">
    <citation type="submission" date="2024-09" db="EMBL/GenBank/DDBJ databases">
        <authorList>
            <person name="Sun Q."/>
            <person name="Mori K."/>
        </authorList>
    </citation>
    <scope>NUCLEOTIDE SEQUENCE [LARGE SCALE GENOMIC DNA]</scope>
    <source>
        <strain evidence="5 6">JCM 3307</strain>
    </source>
</reference>
<organism evidence="5 6">
    <name type="scientific">Dactylosporangium vinaceum</name>
    <dbReference type="NCBI Taxonomy" id="53362"/>
    <lineage>
        <taxon>Bacteria</taxon>
        <taxon>Bacillati</taxon>
        <taxon>Actinomycetota</taxon>
        <taxon>Actinomycetes</taxon>
        <taxon>Micromonosporales</taxon>
        <taxon>Micromonosporaceae</taxon>
        <taxon>Dactylosporangium</taxon>
    </lineage>
</organism>
<evidence type="ECO:0000256" key="3">
    <source>
        <dbReference type="ARBA" id="ARBA00023163"/>
    </source>
</evidence>
<comment type="caution">
    <text evidence="5">The sequence shown here is derived from an EMBL/GenBank/DDBJ whole genome shotgun (WGS) entry which is preliminary data.</text>
</comment>
<dbReference type="SUPFAM" id="SSF64288">
    <property type="entry name" value="Chorismate lyase-like"/>
    <property type="match status" value="1"/>
</dbReference>
<dbReference type="EMBL" id="JBHMCA010000014">
    <property type="protein sequence ID" value="MFB9442586.1"/>
    <property type="molecule type" value="Genomic_DNA"/>
</dbReference>
<sequence length="242" mass="25757">MQLDVRPPKYIQIVTALQARIEDGTYGPGLMLPSETVLMSEFGASRPVVVRALEILRHAGWIESHQGKGRFVRGKPAPPRAVPTHAATLLAADAEGSVRVLDAAEVPAPATAAAALGLAQGTPVVMRRHLVSGAGAGPVELRTYYVPAALAAGTGIVLGDPLPRGLKEHLHVRKGLQYSHATERVSTRPASTEEQHLLGLDTGDWVLTMQLTVTTRDDIPAFMIDTATAPGRLDFEDSFPVT</sequence>
<evidence type="ECO:0000259" key="4">
    <source>
        <dbReference type="PROSITE" id="PS50949"/>
    </source>
</evidence>
<keyword evidence="1" id="KW-0805">Transcription regulation</keyword>
<dbReference type="Pfam" id="PF07702">
    <property type="entry name" value="UTRA"/>
    <property type="match status" value="1"/>
</dbReference>
<keyword evidence="2" id="KW-0238">DNA-binding</keyword>
<dbReference type="Gene3D" id="3.40.1410.10">
    <property type="entry name" value="Chorismate lyase-like"/>
    <property type="match status" value="1"/>
</dbReference>
<proteinExistence type="predicted"/>
<dbReference type="Gene3D" id="1.10.10.10">
    <property type="entry name" value="Winged helix-like DNA-binding domain superfamily/Winged helix DNA-binding domain"/>
    <property type="match status" value="1"/>
</dbReference>
<dbReference type="InterPro" id="IPR036390">
    <property type="entry name" value="WH_DNA-bd_sf"/>
</dbReference>
<dbReference type="Proteomes" id="UP001589608">
    <property type="component" value="Unassembled WGS sequence"/>
</dbReference>
<dbReference type="InterPro" id="IPR050679">
    <property type="entry name" value="Bact_HTH_transcr_reg"/>
</dbReference>
<evidence type="ECO:0000313" key="6">
    <source>
        <dbReference type="Proteomes" id="UP001589608"/>
    </source>
</evidence>
<evidence type="ECO:0000256" key="1">
    <source>
        <dbReference type="ARBA" id="ARBA00023015"/>
    </source>
</evidence>
<dbReference type="SMART" id="SM00345">
    <property type="entry name" value="HTH_GNTR"/>
    <property type="match status" value="1"/>
</dbReference>
<dbReference type="PANTHER" id="PTHR44846">
    <property type="entry name" value="MANNOSYL-D-GLYCERATE TRANSPORT/METABOLISM SYSTEM REPRESSOR MNGR-RELATED"/>
    <property type="match status" value="1"/>
</dbReference>
<keyword evidence="6" id="KW-1185">Reference proteome</keyword>
<dbReference type="InterPro" id="IPR028978">
    <property type="entry name" value="Chorismate_lyase_/UTRA_dom_sf"/>
</dbReference>
<dbReference type="CDD" id="cd07377">
    <property type="entry name" value="WHTH_GntR"/>
    <property type="match status" value="1"/>
</dbReference>
<evidence type="ECO:0000256" key="2">
    <source>
        <dbReference type="ARBA" id="ARBA00023125"/>
    </source>
</evidence>
<feature type="domain" description="HTH gntR-type" evidence="4">
    <location>
        <begin position="7"/>
        <end position="75"/>
    </location>
</feature>
<accession>A0ABV5M148</accession>
<dbReference type="Pfam" id="PF00392">
    <property type="entry name" value="GntR"/>
    <property type="match status" value="1"/>
</dbReference>
<gene>
    <name evidence="5" type="ORF">ACFFTR_05740</name>
</gene>
<dbReference type="InterPro" id="IPR000524">
    <property type="entry name" value="Tscrpt_reg_HTH_GntR"/>
</dbReference>
<keyword evidence="3" id="KW-0804">Transcription</keyword>